<dbReference type="AlphaFoldDB" id="A0A7U4E8Y6"/>
<reference evidence="3" key="1">
    <citation type="submission" date="2011-06" db="EMBL/GenBank/DDBJ databases">
        <title>The complete genome of chromosome of Runella slithyformis DSM 19594.</title>
        <authorList>
            <consortium name="US DOE Joint Genome Institute (JGI-PGF)"/>
            <person name="Lucas S."/>
            <person name="Han J."/>
            <person name="Lapidus A."/>
            <person name="Bruce D."/>
            <person name="Goodwin L."/>
            <person name="Pitluck S."/>
            <person name="Peters L."/>
            <person name="Kyrpides N."/>
            <person name="Mavromatis K."/>
            <person name="Ivanova N."/>
            <person name="Ovchinnikova G."/>
            <person name="Zhang X."/>
            <person name="Misra M."/>
            <person name="Detter J.C."/>
            <person name="Tapia R."/>
            <person name="Han C."/>
            <person name="Land M."/>
            <person name="Hauser L."/>
            <person name="Markowitz V."/>
            <person name="Cheng J.-F."/>
            <person name="Hugenholtz P."/>
            <person name="Woyke T."/>
            <person name="Wu D."/>
            <person name="Tindall B."/>
            <person name="Faehrich R."/>
            <person name="Brambilla E."/>
            <person name="Klenk H.-P."/>
            <person name="Eisen J.A."/>
        </authorList>
    </citation>
    <scope>NUCLEOTIDE SEQUENCE [LARGE SCALE GENOMIC DNA]</scope>
    <source>
        <strain evidence="3">ATCC 29530 / DSM 19594 / LMG 11500 / NCIMB 11436 / LSU 4</strain>
    </source>
</reference>
<evidence type="ECO:0000313" key="2">
    <source>
        <dbReference type="EMBL" id="AEI51883.1"/>
    </source>
</evidence>
<dbReference type="Proteomes" id="UP000000493">
    <property type="component" value="Chromosome"/>
</dbReference>
<evidence type="ECO:0000259" key="1">
    <source>
        <dbReference type="Pfam" id="PF02426"/>
    </source>
</evidence>
<gene>
    <name evidence="2" type="ordered locus">Runsl_5593</name>
</gene>
<dbReference type="InterPro" id="IPR026029">
    <property type="entry name" value="MLI_dom"/>
</dbReference>
<accession>A0A7U4E8Y6</accession>
<reference evidence="2 3" key="2">
    <citation type="journal article" date="2012" name="Stand. Genomic Sci.">
        <title>Complete genome sequence of the aquatic bacterium Runella slithyformis type strain (LSU 4(T)).</title>
        <authorList>
            <person name="Copeland A."/>
            <person name="Zhang X."/>
            <person name="Misra M."/>
            <person name="Lapidus A."/>
            <person name="Nolan M."/>
            <person name="Lucas S."/>
            <person name="Deshpande S."/>
            <person name="Cheng J.F."/>
            <person name="Tapia R."/>
            <person name="Goodwin L.A."/>
            <person name="Pitluck S."/>
            <person name="Liolios K."/>
            <person name="Pagani I."/>
            <person name="Ivanova N."/>
            <person name="Mikhailova N."/>
            <person name="Pati A."/>
            <person name="Chen A."/>
            <person name="Palaniappan K."/>
            <person name="Land M."/>
            <person name="Hauser L."/>
            <person name="Pan C."/>
            <person name="Jeffries C.D."/>
            <person name="Detter J.C."/>
            <person name="Brambilla E.M."/>
            <person name="Rohde M."/>
            <person name="Djao O.D."/>
            <person name="Goker M."/>
            <person name="Sikorski J."/>
            <person name="Tindall B.J."/>
            <person name="Woyke T."/>
            <person name="Bristow J."/>
            <person name="Eisen J.A."/>
            <person name="Markowitz V."/>
            <person name="Hugenholtz P."/>
            <person name="Kyrpides N.C."/>
            <person name="Klenk H.P."/>
            <person name="Mavromatis K."/>
        </authorList>
    </citation>
    <scope>NUCLEOTIDE SEQUENCE [LARGE SCALE GENOMIC DNA]</scope>
    <source>
        <strain evidence="3">ATCC 29530 / DSM 19594 / LMG 11500 / NCIMB 11436 / LSU 4</strain>
    </source>
</reference>
<protein>
    <recommendedName>
        <fullName evidence="1">Muconolactone isomerase domain-containing protein</fullName>
    </recommendedName>
</protein>
<feature type="domain" description="Muconolactone isomerase" evidence="1">
    <location>
        <begin position="11"/>
        <end position="82"/>
    </location>
</feature>
<dbReference type="Pfam" id="PF02426">
    <property type="entry name" value="MIase"/>
    <property type="match status" value="1"/>
</dbReference>
<keyword evidence="3" id="KW-1185">Reference proteome</keyword>
<proteinExistence type="predicted"/>
<dbReference type="KEGG" id="rsi:Runsl_5593"/>
<sequence length="99" mass="11336">MSQFMVEFILPDETTEEFIAKIPRQRLKINKLMEQGKITSYSLSADRSKLWCVIKADNEAEVMEILAEFPLIGFMQATISELMFNNTATAVKLPLYSLN</sequence>
<dbReference type="Gene3D" id="3.30.70.1060">
    <property type="entry name" value="Dimeric alpha+beta barrel"/>
    <property type="match status" value="1"/>
</dbReference>
<dbReference type="EMBL" id="CP002859">
    <property type="protein sequence ID" value="AEI51883.1"/>
    <property type="molecule type" value="Genomic_DNA"/>
</dbReference>
<organism evidence="2 3">
    <name type="scientific">Runella slithyformis (strain ATCC 29530 / DSM 19594 / LMG 11500 / NCIMB 11436 / LSU 4)</name>
    <dbReference type="NCBI Taxonomy" id="761193"/>
    <lineage>
        <taxon>Bacteria</taxon>
        <taxon>Pseudomonadati</taxon>
        <taxon>Bacteroidota</taxon>
        <taxon>Cytophagia</taxon>
        <taxon>Cytophagales</taxon>
        <taxon>Spirosomataceae</taxon>
        <taxon>Runella</taxon>
    </lineage>
</organism>
<name>A0A7U4E8Y6_RUNSL</name>
<dbReference type="RefSeq" id="WP_013931149.1">
    <property type="nucleotide sequence ID" value="NC_015703.1"/>
</dbReference>
<evidence type="ECO:0000313" key="3">
    <source>
        <dbReference type="Proteomes" id="UP000000493"/>
    </source>
</evidence>